<evidence type="ECO:0000259" key="4">
    <source>
        <dbReference type="PROSITE" id="PS50009"/>
    </source>
</evidence>
<dbReference type="SMART" id="SM00147">
    <property type="entry name" value="RasGEF"/>
    <property type="match status" value="1"/>
</dbReference>
<reference evidence="6" key="1">
    <citation type="submission" date="2022-11" db="UniProtKB">
        <authorList>
            <consortium name="WormBaseParasite"/>
        </authorList>
    </citation>
    <scope>IDENTIFICATION</scope>
</reference>
<dbReference type="GO" id="GO:0005886">
    <property type="term" value="C:plasma membrane"/>
    <property type="evidence" value="ECO:0007669"/>
    <property type="project" value="TreeGrafter"/>
</dbReference>
<protein>
    <submittedName>
        <fullName evidence="6">Ras-GEF domain-containing protein</fullName>
    </submittedName>
</protein>
<dbReference type="PANTHER" id="PTHR23113">
    <property type="entry name" value="GUANINE NUCLEOTIDE EXCHANGE FACTOR"/>
    <property type="match status" value="1"/>
</dbReference>
<dbReference type="Gene3D" id="1.10.840.10">
    <property type="entry name" value="Ras guanine-nucleotide exchange factors catalytic domain"/>
    <property type="match status" value="1"/>
</dbReference>
<keyword evidence="3" id="KW-0472">Membrane</keyword>
<keyword evidence="5" id="KW-1185">Reference proteome</keyword>
<dbReference type="InterPro" id="IPR001895">
    <property type="entry name" value="RASGEF_cat_dom"/>
</dbReference>
<organism evidence="5 6">
    <name type="scientific">Ditylenchus dipsaci</name>
    <dbReference type="NCBI Taxonomy" id="166011"/>
    <lineage>
        <taxon>Eukaryota</taxon>
        <taxon>Metazoa</taxon>
        <taxon>Ecdysozoa</taxon>
        <taxon>Nematoda</taxon>
        <taxon>Chromadorea</taxon>
        <taxon>Rhabditida</taxon>
        <taxon>Tylenchina</taxon>
        <taxon>Tylenchomorpha</taxon>
        <taxon>Sphaerularioidea</taxon>
        <taxon>Anguinidae</taxon>
        <taxon>Anguininae</taxon>
        <taxon>Ditylenchus</taxon>
    </lineage>
</organism>
<evidence type="ECO:0000313" key="5">
    <source>
        <dbReference type="Proteomes" id="UP000887574"/>
    </source>
</evidence>
<name>A0A915CN79_9BILA</name>
<keyword evidence="1 2" id="KW-0344">Guanine-nucleotide releasing factor</keyword>
<accession>A0A915CN79</accession>
<evidence type="ECO:0000256" key="3">
    <source>
        <dbReference type="SAM" id="Phobius"/>
    </source>
</evidence>
<dbReference type="InterPro" id="IPR008937">
    <property type="entry name" value="Ras-like_GEF"/>
</dbReference>
<dbReference type="GO" id="GO:0007265">
    <property type="term" value="P:Ras protein signal transduction"/>
    <property type="evidence" value="ECO:0007669"/>
    <property type="project" value="TreeGrafter"/>
</dbReference>
<dbReference type="InterPro" id="IPR023578">
    <property type="entry name" value="Ras_GEF_dom_sf"/>
</dbReference>
<keyword evidence="3" id="KW-0812">Transmembrane</keyword>
<evidence type="ECO:0000256" key="2">
    <source>
        <dbReference type="PROSITE-ProRule" id="PRU00168"/>
    </source>
</evidence>
<dbReference type="WBParaSite" id="jg10890">
    <property type="protein sequence ID" value="jg10890"/>
    <property type="gene ID" value="jg10890"/>
</dbReference>
<evidence type="ECO:0000256" key="1">
    <source>
        <dbReference type="ARBA" id="ARBA00022658"/>
    </source>
</evidence>
<dbReference type="PANTHER" id="PTHR23113:SF224">
    <property type="entry name" value="RAP GUANINE NUCLEOTIDE EXCHANGE FACTOR 1"/>
    <property type="match status" value="1"/>
</dbReference>
<sequence length="250" mass="29159">MKQLRKMGNYNSYLAILSALDSGPLRRLDWTKSLKDQLAEHAEVMESSHSFRNYRKLLSETAPPCLPYVGLILQDLTFVHVGNPDRSFSNSETKNGSTEKGKNLINYGKRWQQFAILDNIRRFKTWPYDIQRDDKVLRVFDDFSNYLQEEETWTRFQRSAPIHPQPEFVRTSNGTTIFPLRIESLSPTTIEKVFEKGTVPSLQQRRSPFARHFSATLQNYECKYIVLKFTTCCIISIPIIIIWCCLFLFG</sequence>
<dbReference type="Pfam" id="PF00617">
    <property type="entry name" value="RasGEF"/>
    <property type="match status" value="1"/>
</dbReference>
<dbReference type="Proteomes" id="UP000887574">
    <property type="component" value="Unplaced"/>
</dbReference>
<evidence type="ECO:0000313" key="6">
    <source>
        <dbReference type="WBParaSite" id="jg10890"/>
    </source>
</evidence>
<dbReference type="PROSITE" id="PS50009">
    <property type="entry name" value="RASGEF_CAT"/>
    <property type="match status" value="1"/>
</dbReference>
<keyword evidence="3" id="KW-1133">Transmembrane helix</keyword>
<dbReference type="GO" id="GO:0005085">
    <property type="term" value="F:guanyl-nucleotide exchange factor activity"/>
    <property type="evidence" value="ECO:0007669"/>
    <property type="project" value="UniProtKB-KW"/>
</dbReference>
<dbReference type="SUPFAM" id="SSF48366">
    <property type="entry name" value="Ras GEF"/>
    <property type="match status" value="1"/>
</dbReference>
<dbReference type="AlphaFoldDB" id="A0A915CN79"/>
<feature type="transmembrane region" description="Helical" evidence="3">
    <location>
        <begin position="225"/>
        <end position="249"/>
    </location>
</feature>
<dbReference type="InterPro" id="IPR036964">
    <property type="entry name" value="RASGEF_cat_dom_sf"/>
</dbReference>
<feature type="domain" description="Ras-GEF" evidence="4">
    <location>
        <begin position="1"/>
        <end position="165"/>
    </location>
</feature>
<proteinExistence type="predicted"/>